<dbReference type="InterPro" id="IPR005835">
    <property type="entry name" value="NTP_transferase_dom"/>
</dbReference>
<dbReference type="InterPro" id="IPR011831">
    <property type="entry name" value="ADP-Glc_PPase"/>
</dbReference>
<dbReference type="Proteomes" id="UP001220478">
    <property type="component" value="Chromosome"/>
</dbReference>
<dbReference type="InterPro" id="IPR056818">
    <property type="entry name" value="GlmU/GlgC-like_hexapep"/>
</dbReference>
<dbReference type="InterPro" id="IPR029044">
    <property type="entry name" value="Nucleotide-diphossugar_trans"/>
</dbReference>
<evidence type="ECO:0000313" key="6">
    <source>
        <dbReference type="Proteomes" id="UP001220478"/>
    </source>
</evidence>
<dbReference type="Pfam" id="PF00483">
    <property type="entry name" value="NTP_transferase"/>
    <property type="match status" value="1"/>
</dbReference>
<dbReference type="CDD" id="cd04651">
    <property type="entry name" value="LbH_G1P_AT_C"/>
    <property type="match status" value="1"/>
</dbReference>
<dbReference type="Gene3D" id="3.90.550.10">
    <property type="entry name" value="Spore Coat Polysaccharide Biosynthesis Protein SpsA, Chain A"/>
    <property type="match status" value="1"/>
</dbReference>
<name>A0ABY8C321_9FIRM</name>
<evidence type="ECO:0000313" key="5">
    <source>
        <dbReference type="EMBL" id="WEG35081.1"/>
    </source>
</evidence>
<accession>A0ABY8C321</accession>
<dbReference type="InterPro" id="IPR011004">
    <property type="entry name" value="Trimer_LpxA-like_sf"/>
</dbReference>
<keyword evidence="5" id="KW-0808">Transferase</keyword>
<evidence type="ECO:0000259" key="4">
    <source>
        <dbReference type="Pfam" id="PF24894"/>
    </source>
</evidence>
<keyword evidence="5" id="KW-0548">Nucleotidyltransferase</keyword>
<dbReference type="Gene3D" id="2.160.10.10">
    <property type="entry name" value="Hexapeptide repeat proteins"/>
    <property type="match status" value="1"/>
</dbReference>
<keyword evidence="6" id="KW-1185">Reference proteome</keyword>
<sequence>MKNDACGLIFADGQGVSLSDLTRLRALAAVPFAGRYRIIDFALSNLVNTGVSKVGIVTHNKFKSLIDHVGTGSNWDLDHKNQGVFLLAPYITSSFYPGHIDDLSSIANFLRHDTSTDVIICGANVVFNSNLLDVLRCHKGTGADMTVMYDRHDEFPSEPNIVLETDAEDKLLNAWNNPIEKVSNKLFLGTMIIRRNLLLKIVDEAISKGFGEVTAPYLLRMCNSLNIRCYEYKGLCLRINSIKDYFRETFALLNPQVSQQLFETDDILYTKVKDEAPTIYTETAKVTNTIVSDGCLISGQVEHSMIFRHVRIAETAVLKNCIIFQNVDIANDCYLENVILDKDCVIQPGIHMVGHNDYPVVIGKGAIV</sequence>
<dbReference type="GO" id="GO:0008878">
    <property type="term" value="F:glucose-1-phosphate adenylyltransferase activity"/>
    <property type="evidence" value="ECO:0007669"/>
    <property type="project" value="UniProtKB-EC"/>
</dbReference>
<proteinExistence type="inferred from homology"/>
<feature type="domain" description="Nucleotidyl transferase" evidence="3">
    <location>
        <begin position="7"/>
        <end position="166"/>
    </location>
</feature>
<dbReference type="PANTHER" id="PTHR43523:SF6">
    <property type="entry name" value="GLYCOGEN BIOSYNTHESIS PROTEIN GLGD"/>
    <property type="match status" value="1"/>
</dbReference>
<dbReference type="InterPro" id="IPR011832">
    <property type="entry name" value="GlgDAde_trans"/>
</dbReference>
<dbReference type="RefSeq" id="WP_315570392.1">
    <property type="nucleotide sequence ID" value="NZ_CP118866.1"/>
</dbReference>
<dbReference type="PANTHER" id="PTHR43523">
    <property type="entry name" value="GLUCOSE-1-PHOSPHATE ADENYLYLTRANSFERASE-RELATED"/>
    <property type="match status" value="1"/>
</dbReference>
<dbReference type="SUPFAM" id="SSF53448">
    <property type="entry name" value="Nucleotide-diphospho-sugar transferases"/>
    <property type="match status" value="1"/>
</dbReference>
<dbReference type="Pfam" id="PF24894">
    <property type="entry name" value="Hexapep_GlmU"/>
    <property type="match status" value="1"/>
</dbReference>
<evidence type="ECO:0000256" key="1">
    <source>
        <dbReference type="ARBA" id="ARBA00010443"/>
    </source>
</evidence>
<feature type="domain" description="Glucose-1-phosphate adenylyltransferase/Bifunctional protein GlmU-like C-terminal hexapeptide" evidence="4">
    <location>
        <begin position="282"/>
        <end position="355"/>
    </location>
</feature>
<evidence type="ECO:0000256" key="2">
    <source>
        <dbReference type="ARBA" id="ARBA00023056"/>
    </source>
</evidence>
<gene>
    <name evidence="5" type="primary">glgD</name>
    <name evidence="5" type="ORF">PYS61_03835</name>
</gene>
<protein>
    <submittedName>
        <fullName evidence="5">Glucose-1-phosphate adenylyltransferase subunit GlgD</fullName>
        <ecNumber evidence="5">2.7.7.27</ecNumber>
    </submittedName>
</protein>
<reference evidence="5 6" key="1">
    <citation type="submission" date="2023-02" db="EMBL/GenBank/DDBJ databases">
        <title>Novel Oscillospiraceae bacterial genomes.</title>
        <authorList>
            <person name="Srinivasan S."/>
            <person name="Austin M.N."/>
            <person name="Fiedler T.L."/>
            <person name="Strenk S.M."/>
            <person name="Agnew K.J."/>
            <person name="Nagana Gowda G.A."/>
            <person name="Raftery D."/>
            <person name="Beamer M.A."/>
            <person name="Achilles S.L."/>
            <person name="Wiesenfeld H.C."/>
            <person name="Fredricks D.N."/>
            <person name="Hillier S.L."/>
        </authorList>
    </citation>
    <scope>NUCLEOTIDE SEQUENCE [LARGE SCALE GENOMIC DNA]</scope>
    <source>
        <strain evidence="5 6">CHIC02 1186E3-8</strain>
    </source>
</reference>
<dbReference type="EMBL" id="CP118868">
    <property type="protein sequence ID" value="WEG35081.1"/>
    <property type="molecule type" value="Genomic_DNA"/>
</dbReference>
<dbReference type="NCBIfam" id="TIGR02092">
    <property type="entry name" value="glgD"/>
    <property type="match status" value="1"/>
</dbReference>
<comment type="similarity">
    <text evidence="1">Belongs to the bacterial/plant glucose-1-phosphate adenylyltransferase family.</text>
</comment>
<keyword evidence="2" id="KW-0320">Glycogen biosynthesis</keyword>
<dbReference type="SUPFAM" id="SSF51161">
    <property type="entry name" value="Trimeric LpxA-like enzymes"/>
    <property type="match status" value="1"/>
</dbReference>
<organism evidence="5 6">
    <name type="scientific">Amygdalobacter indicium</name>
    <dbReference type="NCBI Taxonomy" id="3029272"/>
    <lineage>
        <taxon>Bacteria</taxon>
        <taxon>Bacillati</taxon>
        <taxon>Bacillota</taxon>
        <taxon>Clostridia</taxon>
        <taxon>Eubacteriales</taxon>
        <taxon>Oscillospiraceae</taxon>
        <taxon>Amygdalobacter</taxon>
    </lineage>
</organism>
<dbReference type="EC" id="2.7.7.27" evidence="5"/>
<evidence type="ECO:0000259" key="3">
    <source>
        <dbReference type="Pfam" id="PF00483"/>
    </source>
</evidence>